<keyword evidence="1" id="KW-0732">Signal</keyword>
<feature type="signal peptide" evidence="1">
    <location>
        <begin position="1"/>
        <end position="22"/>
    </location>
</feature>
<evidence type="ECO:0000313" key="2">
    <source>
        <dbReference type="EMBL" id="BAU23271.1"/>
    </source>
</evidence>
<evidence type="ECO:0000313" key="3">
    <source>
        <dbReference type="Proteomes" id="UP000068196"/>
    </source>
</evidence>
<organism evidence="2 3">
    <name type="scientific">Caldimicrobium thiodismutans</name>
    <dbReference type="NCBI Taxonomy" id="1653476"/>
    <lineage>
        <taxon>Bacteria</taxon>
        <taxon>Pseudomonadati</taxon>
        <taxon>Thermodesulfobacteriota</taxon>
        <taxon>Thermodesulfobacteria</taxon>
        <taxon>Thermodesulfobacteriales</taxon>
        <taxon>Thermodesulfobacteriaceae</taxon>
        <taxon>Caldimicrobium</taxon>
    </lineage>
</organism>
<dbReference type="KEGG" id="cthi:THC_0886"/>
<reference evidence="2 3" key="1">
    <citation type="journal article" date="2016" name="Int. J. Syst. Evol. Microbiol.">
        <title>Caldimicrobium thiodismutans sp. nov., a sulfur-disproportionating bacterium isolated from a hot spring, and emended description of the genus Caldimicrobium.</title>
        <authorList>
            <person name="Kojima H."/>
            <person name="Umezawa K."/>
            <person name="Fukui M."/>
        </authorList>
    </citation>
    <scope>NUCLEOTIDE SEQUENCE [LARGE SCALE GENOMIC DNA]</scope>
    <source>
        <strain evidence="2 3">TF1</strain>
    </source>
</reference>
<evidence type="ECO:0008006" key="4">
    <source>
        <dbReference type="Google" id="ProtNLM"/>
    </source>
</evidence>
<dbReference type="OrthoDB" id="9783316at2"/>
<evidence type="ECO:0000256" key="1">
    <source>
        <dbReference type="SAM" id="SignalP"/>
    </source>
</evidence>
<proteinExistence type="predicted"/>
<keyword evidence="3" id="KW-1185">Reference proteome</keyword>
<gene>
    <name evidence="2" type="ORF">THC_0886</name>
</gene>
<accession>A0A0U5AH56</accession>
<dbReference type="Proteomes" id="UP000068196">
    <property type="component" value="Chromosome"/>
</dbReference>
<name>A0A0U5AH56_9BACT</name>
<sequence length="283" mass="33169">MPLIFIFLLFIFTFSKTSSTFAETLILYTDNDSYGKVNQEKTWIIGYGQPSFANFFDARVPVKFYLKTPDGKEEKLSLLRRELFDPWFNQKRIAFETKITPKAKGDFLLCIEGEDALTGRGVLFKNYVKALFHVEKEGLWDQLCGFELEIRPFTRPYGLKKGALFWGQVLYQGEPLGNGTIEVERLRLKLNPQALPTDSTKEINYPLFKKSTRLDERGYFFVNFEEEGWWVLSVGLPRGVKSYGNQKYPFELKTHLWVYVYAIEEKKRKNLERKSSQKKVRLK</sequence>
<dbReference type="RefSeq" id="WP_068513893.1">
    <property type="nucleotide sequence ID" value="NZ_AP014945.1"/>
</dbReference>
<protein>
    <recommendedName>
        <fullName evidence="4">DUF4198 domain-containing protein</fullName>
    </recommendedName>
</protein>
<dbReference type="Pfam" id="PF10670">
    <property type="entry name" value="DUF4198"/>
    <property type="match status" value="1"/>
</dbReference>
<dbReference type="InterPro" id="IPR019613">
    <property type="entry name" value="DUF4198"/>
</dbReference>
<dbReference type="AlphaFoldDB" id="A0A0U5AH56"/>
<feature type="chain" id="PRO_5006854894" description="DUF4198 domain-containing protein" evidence="1">
    <location>
        <begin position="23"/>
        <end position="283"/>
    </location>
</feature>
<dbReference type="STRING" id="1653476.THC_0886"/>
<reference evidence="3" key="2">
    <citation type="journal article" date="2016" name="Int. J. Syst. Evol. Microbiol.">
        <title>Caldimicrobium thiodismutans sp. nov., a sulfur-disproportionating bacterium isolated from a hot spring.</title>
        <authorList>
            <person name="Kojima H."/>
            <person name="Umezawa K."/>
            <person name="Fukui M."/>
        </authorList>
    </citation>
    <scope>NUCLEOTIDE SEQUENCE [LARGE SCALE GENOMIC DNA]</scope>
    <source>
        <strain evidence="3">TF1</strain>
    </source>
</reference>
<dbReference type="EMBL" id="AP014945">
    <property type="protein sequence ID" value="BAU23271.1"/>
    <property type="molecule type" value="Genomic_DNA"/>
</dbReference>